<name>A0A074L2F9_9BACT</name>
<dbReference type="AlphaFoldDB" id="A0A074L2F9"/>
<dbReference type="eggNOG" id="ENOG5032UCJ">
    <property type="taxonomic scope" value="Bacteria"/>
</dbReference>
<gene>
    <name evidence="1" type="ORF">EL17_02185</name>
</gene>
<dbReference type="EMBL" id="JMIH01000013">
    <property type="protein sequence ID" value="KEO75369.1"/>
    <property type="molecule type" value="Genomic_DNA"/>
</dbReference>
<organism evidence="1 2">
    <name type="scientific">Anditalea andensis</name>
    <dbReference type="NCBI Taxonomy" id="1048983"/>
    <lineage>
        <taxon>Bacteria</taxon>
        <taxon>Pseudomonadati</taxon>
        <taxon>Bacteroidota</taxon>
        <taxon>Cytophagia</taxon>
        <taxon>Cytophagales</taxon>
        <taxon>Cytophagaceae</taxon>
        <taxon>Anditalea</taxon>
    </lineage>
</organism>
<dbReference type="Proteomes" id="UP000027821">
    <property type="component" value="Unassembled WGS sequence"/>
</dbReference>
<dbReference type="RefSeq" id="WP_035070149.1">
    <property type="nucleotide sequence ID" value="NZ_JMIH01000013.1"/>
</dbReference>
<sequence>MSTSRSMTTLSQVMNRLPELGYGEELKIKRDKGAILGDDENIYKPEDLKVVKVYRFEGESDPADMAVIYALQTNEGKKGYLLDSYGTYSGEDALYVNEFIKKIKIERDERLEDLD</sequence>
<evidence type="ECO:0000313" key="1">
    <source>
        <dbReference type="EMBL" id="KEO75369.1"/>
    </source>
</evidence>
<comment type="caution">
    <text evidence="1">The sequence shown here is derived from an EMBL/GenBank/DDBJ whole genome shotgun (WGS) entry which is preliminary data.</text>
</comment>
<evidence type="ECO:0000313" key="2">
    <source>
        <dbReference type="Proteomes" id="UP000027821"/>
    </source>
</evidence>
<protein>
    <recommendedName>
        <fullName evidence="3">Phosphoribosylpyrophosphate synthetase</fullName>
    </recommendedName>
</protein>
<reference evidence="1 2" key="1">
    <citation type="submission" date="2014-04" db="EMBL/GenBank/DDBJ databases">
        <title>Characterization and application of a salt tolerant electro-active bacterium.</title>
        <authorList>
            <person name="Yang L."/>
            <person name="Wei S."/>
            <person name="Tay Q.X.M."/>
        </authorList>
    </citation>
    <scope>NUCLEOTIDE SEQUENCE [LARGE SCALE GENOMIC DNA]</scope>
    <source>
        <strain evidence="1 2">LY1</strain>
    </source>
</reference>
<evidence type="ECO:0008006" key="3">
    <source>
        <dbReference type="Google" id="ProtNLM"/>
    </source>
</evidence>
<accession>A0A074L2F9</accession>
<dbReference type="STRING" id="1048983.EL17_02185"/>
<proteinExistence type="predicted"/>
<keyword evidence="2" id="KW-1185">Reference proteome</keyword>